<proteinExistence type="predicted"/>
<protein>
    <submittedName>
        <fullName evidence="1">Ovule protein</fullName>
    </submittedName>
</protein>
<dbReference type="AlphaFoldDB" id="A0A183JQA0"/>
<sequence length="108" mass="11754">LIARLIKTTRSLSLPRSTSSCFKPCLVSNSSSTLSSSLLSSSSSSILLASRAKVFSFKESLLDFNALDVLDIDAVADELTTDLFNPICKIAFTIKSHTFTDIKFSNQQ</sequence>
<evidence type="ECO:0000313" key="1">
    <source>
        <dbReference type="WBParaSite" id="SCUD_0000488801-mRNA-1"/>
    </source>
</evidence>
<accession>A0A183JQA0</accession>
<name>A0A183JQA0_9TREM</name>
<reference evidence="1" key="1">
    <citation type="submission" date="2016-06" db="UniProtKB">
        <authorList>
            <consortium name="WormBaseParasite"/>
        </authorList>
    </citation>
    <scope>IDENTIFICATION</scope>
</reference>
<organism evidence="1">
    <name type="scientific">Schistosoma curassoni</name>
    <dbReference type="NCBI Taxonomy" id="6186"/>
    <lineage>
        <taxon>Eukaryota</taxon>
        <taxon>Metazoa</taxon>
        <taxon>Spiralia</taxon>
        <taxon>Lophotrochozoa</taxon>
        <taxon>Platyhelminthes</taxon>
        <taxon>Trematoda</taxon>
        <taxon>Digenea</taxon>
        <taxon>Strigeidida</taxon>
        <taxon>Schistosomatoidea</taxon>
        <taxon>Schistosomatidae</taxon>
        <taxon>Schistosoma</taxon>
    </lineage>
</organism>
<dbReference type="WBParaSite" id="SCUD_0000488801-mRNA-1">
    <property type="protein sequence ID" value="SCUD_0000488801-mRNA-1"/>
    <property type="gene ID" value="SCUD_0000488801"/>
</dbReference>